<evidence type="ECO:0000313" key="13">
    <source>
        <dbReference type="Proteomes" id="UP000825002"/>
    </source>
</evidence>
<evidence type="ECO:0000256" key="4">
    <source>
        <dbReference type="ARBA" id="ARBA00022597"/>
    </source>
</evidence>
<feature type="transmembrane region" description="Helical" evidence="10">
    <location>
        <begin position="225"/>
        <end position="249"/>
    </location>
</feature>
<protein>
    <recommendedName>
        <fullName evidence="8">Sugar phosphate exchanger 3</fullName>
    </recommendedName>
    <alternativeName>
        <fullName evidence="9">Solute carrier family 37 member 3</fullName>
    </alternativeName>
</protein>
<evidence type="ECO:0000259" key="11">
    <source>
        <dbReference type="PROSITE" id="PS50850"/>
    </source>
</evidence>
<comment type="similarity">
    <text evidence="2">Belongs to the major facilitator superfamily. Organophosphate:Pi antiporter (OPA) (TC 2.A.1.4) family.</text>
</comment>
<keyword evidence="13" id="KW-1185">Reference proteome</keyword>
<accession>A0ABQ7S6B1</accession>
<feature type="transmembrane region" description="Helical" evidence="10">
    <location>
        <begin position="53"/>
        <end position="72"/>
    </location>
</feature>
<proteinExistence type="inferred from homology"/>
<dbReference type="PIRSF" id="PIRSF002808">
    <property type="entry name" value="Hexose_phosphate_transp"/>
    <property type="match status" value="1"/>
</dbReference>
<keyword evidence="4" id="KW-0762">Sugar transport</keyword>
<sequence>MDSTINQIQPTQVDMINNVLHGRDVDQLPNKPIGVALLGRCYRFSNPPSKRTFHKGLILFLTFIAYSCYHMARRPLSIVKNVLNRNCSAVHEVPTSHIVSGIYPYDVNLNYQNSSTWCDWAPFNDDATANQLLAILDSAFLFSYAFFMFFSGFLADRCNLRYFLSLGMILSGVMLYAFGMSFYFDIHSMTYFTIVQVISGAIQTTGWPAVVACLGNWFGPSSRGLVFGIWNSHTNVGNILGATIAGYFVEKSWGLSFVIPGLIIAIGGMIIFLFLVPRPEDVGLTPLRCLDENGLKAGSPPDSPMSTPTSSLPNVALQANTNRHEPSERAASFWTALRIPGVVEFSMCLFFSKLVSYTFLYWLPRYITQSTKNNSENSAYLSTPFDLGGVVGAIVAGMVSDKTNSSAVTCTAMLLAAIPAMYAYELYASISEMHNIMLQLVAGALVNGPYALITTAVSANLGNRVKDGRAMATVAAIIDGTGSIGAAVGPLFAGFVSDSGWQSVFAMLMISDLLASICLLKVSAREIGRLRFRGKTSKNLDPNHEASA</sequence>
<evidence type="ECO:0000256" key="9">
    <source>
        <dbReference type="ARBA" id="ARBA00042039"/>
    </source>
</evidence>
<dbReference type="Gene3D" id="1.20.1250.20">
    <property type="entry name" value="MFS general substrate transporter like domains"/>
    <property type="match status" value="2"/>
</dbReference>
<keyword evidence="5 10" id="KW-0812">Transmembrane</keyword>
<evidence type="ECO:0000256" key="3">
    <source>
        <dbReference type="ARBA" id="ARBA00022448"/>
    </source>
</evidence>
<feature type="transmembrane region" description="Helical" evidence="10">
    <location>
        <begin position="132"/>
        <end position="155"/>
    </location>
</feature>
<keyword evidence="6 10" id="KW-1133">Transmembrane helix</keyword>
<comment type="subcellular location">
    <subcellularLocation>
        <location evidence="1">Membrane</location>
        <topology evidence="1">Multi-pass membrane protein</topology>
    </subcellularLocation>
</comment>
<dbReference type="InterPro" id="IPR011701">
    <property type="entry name" value="MFS"/>
</dbReference>
<keyword evidence="7 10" id="KW-0472">Membrane</keyword>
<feature type="transmembrane region" description="Helical" evidence="10">
    <location>
        <begin position="406"/>
        <end position="424"/>
    </location>
</feature>
<feature type="transmembrane region" description="Helical" evidence="10">
    <location>
        <begin position="162"/>
        <end position="184"/>
    </location>
</feature>
<dbReference type="SUPFAM" id="SSF103473">
    <property type="entry name" value="MFS general substrate transporter"/>
    <property type="match status" value="1"/>
</dbReference>
<dbReference type="Proteomes" id="UP000825002">
    <property type="component" value="Unassembled WGS sequence"/>
</dbReference>
<evidence type="ECO:0000256" key="8">
    <source>
        <dbReference type="ARBA" id="ARBA00041091"/>
    </source>
</evidence>
<feature type="domain" description="Major facilitator superfamily (MFS) profile" evidence="11">
    <location>
        <begin position="92"/>
        <end position="527"/>
    </location>
</feature>
<organism evidence="12 13">
    <name type="scientific">Fragariocoptes setiger</name>
    <dbReference type="NCBI Taxonomy" id="1670756"/>
    <lineage>
        <taxon>Eukaryota</taxon>
        <taxon>Metazoa</taxon>
        <taxon>Ecdysozoa</taxon>
        <taxon>Arthropoda</taxon>
        <taxon>Chelicerata</taxon>
        <taxon>Arachnida</taxon>
        <taxon>Acari</taxon>
        <taxon>Acariformes</taxon>
        <taxon>Trombidiformes</taxon>
        <taxon>Prostigmata</taxon>
        <taxon>Eupodina</taxon>
        <taxon>Eriophyoidea</taxon>
        <taxon>Phytoptidae</taxon>
        <taxon>Fragariocoptes</taxon>
    </lineage>
</organism>
<gene>
    <name evidence="12" type="primary">slc37a2</name>
    <name evidence="12" type="ORF">GZH46_02534</name>
</gene>
<evidence type="ECO:0000256" key="7">
    <source>
        <dbReference type="ARBA" id="ARBA00023136"/>
    </source>
</evidence>
<feature type="transmembrane region" description="Helical" evidence="10">
    <location>
        <begin position="436"/>
        <end position="458"/>
    </location>
</feature>
<dbReference type="EMBL" id="JAIFTH010000791">
    <property type="protein sequence ID" value="KAG9508955.1"/>
    <property type="molecule type" value="Genomic_DNA"/>
</dbReference>
<evidence type="ECO:0000313" key="12">
    <source>
        <dbReference type="EMBL" id="KAG9508955.1"/>
    </source>
</evidence>
<dbReference type="PROSITE" id="PS50850">
    <property type="entry name" value="MFS"/>
    <property type="match status" value="1"/>
</dbReference>
<keyword evidence="3" id="KW-0813">Transport</keyword>
<dbReference type="PANTHER" id="PTHR43184">
    <property type="entry name" value="MAJOR FACILITATOR SUPERFAMILY TRANSPORTER 16, ISOFORM B"/>
    <property type="match status" value="1"/>
</dbReference>
<dbReference type="InterPro" id="IPR036259">
    <property type="entry name" value="MFS_trans_sf"/>
</dbReference>
<dbReference type="InterPro" id="IPR020846">
    <property type="entry name" value="MFS_dom"/>
</dbReference>
<feature type="transmembrane region" description="Helical" evidence="10">
    <location>
        <begin position="255"/>
        <end position="276"/>
    </location>
</feature>
<dbReference type="PANTHER" id="PTHR43184:SF12">
    <property type="entry name" value="SUGAR PHOSPHATE EXCHANGER 3"/>
    <property type="match status" value="1"/>
</dbReference>
<evidence type="ECO:0000256" key="10">
    <source>
        <dbReference type="SAM" id="Phobius"/>
    </source>
</evidence>
<feature type="transmembrane region" description="Helical" evidence="10">
    <location>
        <begin position="470"/>
        <end position="492"/>
    </location>
</feature>
<evidence type="ECO:0000256" key="6">
    <source>
        <dbReference type="ARBA" id="ARBA00022989"/>
    </source>
</evidence>
<comment type="caution">
    <text evidence="12">The sequence shown here is derived from an EMBL/GenBank/DDBJ whole genome shotgun (WGS) entry which is preliminary data.</text>
</comment>
<dbReference type="InterPro" id="IPR000849">
    <property type="entry name" value="Sugar_P_transporter"/>
</dbReference>
<feature type="transmembrane region" description="Helical" evidence="10">
    <location>
        <begin position="342"/>
        <end position="363"/>
    </location>
</feature>
<evidence type="ECO:0000256" key="1">
    <source>
        <dbReference type="ARBA" id="ARBA00004141"/>
    </source>
</evidence>
<evidence type="ECO:0000256" key="5">
    <source>
        <dbReference type="ARBA" id="ARBA00022692"/>
    </source>
</evidence>
<evidence type="ECO:0000256" key="2">
    <source>
        <dbReference type="ARBA" id="ARBA00009598"/>
    </source>
</evidence>
<feature type="transmembrane region" description="Helical" evidence="10">
    <location>
        <begin position="504"/>
        <end position="524"/>
    </location>
</feature>
<dbReference type="Pfam" id="PF07690">
    <property type="entry name" value="MFS_1"/>
    <property type="match status" value="1"/>
</dbReference>
<name>A0ABQ7S6B1_9ACAR</name>
<reference evidence="12 13" key="1">
    <citation type="submission" date="2020-10" db="EMBL/GenBank/DDBJ databases">
        <authorList>
            <person name="Klimov P.B."/>
            <person name="Dyachkov S.M."/>
            <person name="Chetverikov P.E."/>
        </authorList>
    </citation>
    <scope>NUCLEOTIDE SEQUENCE [LARGE SCALE GENOMIC DNA]</scope>
    <source>
        <strain evidence="12">BMOC 18-1129-001#AD2665</strain>
        <tissue evidence="12">Entire mites</tissue>
    </source>
</reference>